<protein>
    <recommendedName>
        <fullName evidence="8">DoxX family protein</fullName>
    </recommendedName>
</protein>
<keyword evidence="7" id="KW-1185">Reference proteome</keyword>
<dbReference type="InterPro" id="IPR032808">
    <property type="entry name" value="DoxX"/>
</dbReference>
<evidence type="ECO:0000256" key="5">
    <source>
        <dbReference type="SAM" id="Phobius"/>
    </source>
</evidence>
<evidence type="ECO:0008006" key="8">
    <source>
        <dbReference type="Google" id="ProtNLM"/>
    </source>
</evidence>
<evidence type="ECO:0000256" key="3">
    <source>
        <dbReference type="ARBA" id="ARBA00022989"/>
    </source>
</evidence>
<proteinExistence type="predicted"/>
<dbReference type="Pfam" id="PF13564">
    <property type="entry name" value="DoxX_2"/>
    <property type="match status" value="1"/>
</dbReference>
<gene>
    <name evidence="6" type="ORF">ATC03_00890</name>
</gene>
<feature type="transmembrane region" description="Helical" evidence="5">
    <location>
        <begin position="48"/>
        <end position="68"/>
    </location>
</feature>
<dbReference type="KEGG" id="agy:ATC03_00890"/>
<feature type="transmembrane region" description="Helical" evidence="5">
    <location>
        <begin position="75"/>
        <end position="92"/>
    </location>
</feature>
<evidence type="ECO:0000313" key="6">
    <source>
        <dbReference type="EMBL" id="ANJ25541.1"/>
    </source>
</evidence>
<organism evidence="6 7">
    <name type="scientific">Agromyces aureus</name>
    <dbReference type="NCBI Taxonomy" id="453304"/>
    <lineage>
        <taxon>Bacteria</taxon>
        <taxon>Bacillati</taxon>
        <taxon>Actinomycetota</taxon>
        <taxon>Actinomycetes</taxon>
        <taxon>Micrococcales</taxon>
        <taxon>Microbacteriaceae</taxon>
        <taxon>Agromyces</taxon>
    </lineage>
</organism>
<dbReference type="RefSeq" id="WP_067871978.1">
    <property type="nucleotide sequence ID" value="NZ_CP013979.1"/>
</dbReference>
<dbReference type="Proteomes" id="UP000078437">
    <property type="component" value="Chromosome"/>
</dbReference>
<dbReference type="EMBL" id="CP013979">
    <property type="protein sequence ID" value="ANJ25541.1"/>
    <property type="molecule type" value="Genomic_DNA"/>
</dbReference>
<evidence type="ECO:0000256" key="4">
    <source>
        <dbReference type="ARBA" id="ARBA00023136"/>
    </source>
</evidence>
<feature type="transmembrane region" description="Helical" evidence="5">
    <location>
        <begin position="98"/>
        <end position="118"/>
    </location>
</feature>
<reference evidence="6 7" key="1">
    <citation type="journal article" date="2016" name="Int. J. Syst. Evol. Microbiol.">
        <title>Agromyces aureus sp. nov., isolated from the rhizosphere of Salix caprea L. grown in a heavy-metal-contaminated soil.</title>
        <authorList>
            <person name="Corretto E."/>
            <person name="Antonielli L."/>
            <person name="Sessitsch A."/>
            <person name="Compant S."/>
            <person name="Gorfer M."/>
            <person name="Kuffner M."/>
            <person name="Brader G."/>
        </authorList>
    </citation>
    <scope>NUCLEOTIDE SEQUENCE [LARGE SCALE GENOMIC DNA]</scope>
    <source>
        <strain evidence="6 7">AR33</strain>
    </source>
</reference>
<sequence length="119" mass="12462">MTIALWIATGLLALVFLAAGTVKSLTPREKLVEKMGYMEDLSDGQARAVGILEFLGALGLILPAATGILPWLTPVAAFALAITMAVGTALHIKRRETAVPSLVLGVFALVVGLGWVFFG</sequence>
<keyword evidence="2 5" id="KW-0812">Transmembrane</keyword>
<name>A0A191WBA8_9MICO</name>
<dbReference type="AlphaFoldDB" id="A0A191WBA8"/>
<reference evidence="7" key="2">
    <citation type="submission" date="2016-01" db="EMBL/GenBank/DDBJ databases">
        <title>Complete genome sequence of Agromyces aureus AR33T and comparison with related organisms.</title>
        <authorList>
            <person name="Corretto E."/>
            <person name="Antonielli L."/>
            <person name="Sessitsch A."/>
            <person name="Brader G."/>
        </authorList>
    </citation>
    <scope>NUCLEOTIDE SEQUENCE [LARGE SCALE GENOMIC DNA]</scope>
    <source>
        <strain evidence="7">AR33</strain>
    </source>
</reference>
<dbReference type="GO" id="GO:0016020">
    <property type="term" value="C:membrane"/>
    <property type="evidence" value="ECO:0007669"/>
    <property type="project" value="UniProtKB-SubCell"/>
</dbReference>
<evidence type="ECO:0000313" key="7">
    <source>
        <dbReference type="Proteomes" id="UP000078437"/>
    </source>
</evidence>
<keyword evidence="4 5" id="KW-0472">Membrane</keyword>
<evidence type="ECO:0000256" key="1">
    <source>
        <dbReference type="ARBA" id="ARBA00004141"/>
    </source>
</evidence>
<keyword evidence="3 5" id="KW-1133">Transmembrane helix</keyword>
<comment type="subcellular location">
    <subcellularLocation>
        <location evidence="1">Membrane</location>
        <topology evidence="1">Multi-pass membrane protein</topology>
    </subcellularLocation>
</comment>
<dbReference type="OrthoDB" id="3482063at2"/>
<accession>A0A191WBA8</accession>
<evidence type="ECO:0000256" key="2">
    <source>
        <dbReference type="ARBA" id="ARBA00022692"/>
    </source>
</evidence>